<proteinExistence type="predicted"/>
<dbReference type="AlphaFoldDB" id="A0A8H7WEY0"/>
<accession>A0A8H7WEY0</accession>
<name>A0A8H7WEY0_9HELO</name>
<dbReference type="OrthoDB" id="3557888at2759"/>
<organism evidence="1 2">
    <name type="scientific">Cadophora malorum</name>
    <dbReference type="NCBI Taxonomy" id="108018"/>
    <lineage>
        <taxon>Eukaryota</taxon>
        <taxon>Fungi</taxon>
        <taxon>Dikarya</taxon>
        <taxon>Ascomycota</taxon>
        <taxon>Pezizomycotina</taxon>
        <taxon>Leotiomycetes</taxon>
        <taxon>Helotiales</taxon>
        <taxon>Ploettnerulaceae</taxon>
        <taxon>Cadophora</taxon>
    </lineage>
</organism>
<sequence length="179" mass="19362">MIFGVTFTWKKGRGQFCIKRTTGFTLMLTRGNRDSGSKKDGKPGQTSLMTCRSQSCTNTTIETATAVHLSRPDEAPTEIALGQNFHEQRMVEGESMDEKWQEATSNVINYENLFFSSGGFSTTCNECKLDGSTLDFSCTCDNGESSGIVSNINLVLTTPGGAGIFLKDDGNIACQVPNA</sequence>
<evidence type="ECO:0000313" key="2">
    <source>
        <dbReference type="Proteomes" id="UP000664132"/>
    </source>
</evidence>
<reference evidence="1" key="1">
    <citation type="submission" date="2021-02" db="EMBL/GenBank/DDBJ databases">
        <title>Genome sequence Cadophora malorum strain M34.</title>
        <authorList>
            <person name="Stefanovic E."/>
            <person name="Vu D."/>
            <person name="Scully C."/>
            <person name="Dijksterhuis J."/>
            <person name="Roader J."/>
            <person name="Houbraken J."/>
        </authorList>
    </citation>
    <scope>NUCLEOTIDE SEQUENCE</scope>
    <source>
        <strain evidence="1">M34</strain>
    </source>
</reference>
<dbReference type="EMBL" id="JAFJYH010000032">
    <property type="protein sequence ID" value="KAG4423559.1"/>
    <property type="molecule type" value="Genomic_DNA"/>
</dbReference>
<evidence type="ECO:0008006" key="3">
    <source>
        <dbReference type="Google" id="ProtNLM"/>
    </source>
</evidence>
<evidence type="ECO:0000313" key="1">
    <source>
        <dbReference type="EMBL" id="KAG4423559.1"/>
    </source>
</evidence>
<keyword evidence="2" id="KW-1185">Reference proteome</keyword>
<protein>
    <recommendedName>
        <fullName evidence="3">Cyanovirin-N domain-containing protein</fullName>
    </recommendedName>
</protein>
<comment type="caution">
    <text evidence="1">The sequence shown here is derived from an EMBL/GenBank/DDBJ whole genome shotgun (WGS) entry which is preliminary data.</text>
</comment>
<gene>
    <name evidence="1" type="ORF">IFR04_003241</name>
</gene>
<dbReference type="Proteomes" id="UP000664132">
    <property type="component" value="Unassembled WGS sequence"/>
</dbReference>